<reference evidence="1" key="1">
    <citation type="submission" date="2021-03" db="EMBL/GenBank/DDBJ databases">
        <authorList>
            <person name="Bekaert M."/>
        </authorList>
    </citation>
    <scope>NUCLEOTIDE SEQUENCE</scope>
</reference>
<accession>A0A8S3TVQ4</accession>
<keyword evidence="2" id="KW-1185">Reference proteome</keyword>
<dbReference type="Proteomes" id="UP000683360">
    <property type="component" value="Unassembled WGS sequence"/>
</dbReference>
<dbReference type="OrthoDB" id="10329938at2759"/>
<dbReference type="EMBL" id="CAJPWZ010002194">
    <property type="protein sequence ID" value="CAG2232903.1"/>
    <property type="molecule type" value="Genomic_DNA"/>
</dbReference>
<name>A0A8S3TVQ4_MYTED</name>
<comment type="caution">
    <text evidence="1">The sequence shown here is derived from an EMBL/GenBank/DDBJ whole genome shotgun (WGS) entry which is preliminary data.</text>
</comment>
<sequence length="165" mass="17987">MVTLHQMINLANNAKTVFMDSHVAINVDAKILKETSREAFATDDPFKGKRVEHFLSDNLYAAARCCSDALHSSESVNSSQQHEQGETHEYEEVAAGVRNSELSNMSDQDVGSSSSMTGSGICGTDSDGYLNPYHTLQSIPITFEHGPYSDLSNTTTSVLHVLESQ</sequence>
<organism evidence="1 2">
    <name type="scientific">Mytilus edulis</name>
    <name type="common">Blue mussel</name>
    <dbReference type="NCBI Taxonomy" id="6550"/>
    <lineage>
        <taxon>Eukaryota</taxon>
        <taxon>Metazoa</taxon>
        <taxon>Spiralia</taxon>
        <taxon>Lophotrochozoa</taxon>
        <taxon>Mollusca</taxon>
        <taxon>Bivalvia</taxon>
        <taxon>Autobranchia</taxon>
        <taxon>Pteriomorphia</taxon>
        <taxon>Mytilida</taxon>
        <taxon>Mytiloidea</taxon>
        <taxon>Mytilidae</taxon>
        <taxon>Mytilinae</taxon>
        <taxon>Mytilus</taxon>
    </lineage>
</organism>
<dbReference type="AlphaFoldDB" id="A0A8S3TVQ4"/>
<proteinExistence type="predicted"/>
<gene>
    <name evidence="1" type="ORF">MEDL_45580</name>
</gene>
<evidence type="ECO:0000313" key="2">
    <source>
        <dbReference type="Proteomes" id="UP000683360"/>
    </source>
</evidence>
<evidence type="ECO:0000313" key="1">
    <source>
        <dbReference type="EMBL" id="CAG2232903.1"/>
    </source>
</evidence>
<protein>
    <submittedName>
        <fullName evidence="1">Uncharacterized protein</fullName>
    </submittedName>
</protein>